<dbReference type="AlphaFoldDB" id="A0A9P5BZF9"/>
<dbReference type="EMBL" id="SWKV01000043">
    <property type="protein sequence ID" value="KAF3037310.1"/>
    <property type="molecule type" value="Genomic_DNA"/>
</dbReference>
<dbReference type="Proteomes" id="UP000758155">
    <property type="component" value="Unassembled WGS sequence"/>
</dbReference>
<proteinExistence type="predicted"/>
<dbReference type="SUPFAM" id="SSF55961">
    <property type="entry name" value="Bet v1-like"/>
    <property type="match status" value="1"/>
</dbReference>
<reference evidence="1" key="1">
    <citation type="submission" date="2019-04" db="EMBL/GenBank/DDBJ databases">
        <title>Sequencing of skin fungus with MAO and IRED activity.</title>
        <authorList>
            <person name="Marsaioli A.J."/>
            <person name="Bonatto J.M.C."/>
            <person name="Reis Junior O."/>
        </authorList>
    </citation>
    <scope>NUCLEOTIDE SEQUENCE</scope>
    <source>
        <strain evidence="1">28M1</strain>
    </source>
</reference>
<evidence type="ECO:0000313" key="2">
    <source>
        <dbReference type="Proteomes" id="UP000758155"/>
    </source>
</evidence>
<accession>A0A9P5BZF9</accession>
<organism evidence="1 2">
    <name type="scientific">Didymella heteroderae</name>
    <dbReference type="NCBI Taxonomy" id="1769908"/>
    <lineage>
        <taxon>Eukaryota</taxon>
        <taxon>Fungi</taxon>
        <taxon>Dikarya</taxon>
        <taxon>Ascomycota</taxon>
        <taxon>Pezizomycotina</taxon>
        <taxon>Dothideomycetes</taxon>
        <taxon>Pleosporomycetidae</taxon>
        <taxon>Pleosporales</taxon>
        <taxon>Pleosporineae</taxon>
        <taxon>Didymellaceae</taxon>
        <taxon>Didymella</taxon>
    </lineage>
</organism>
<dbReference type="InterPro" id="IPR023393">
    <property type="entry name" value="START-like_dom_sf"/>
</dbReference>
<dbReference type="CDD" id="cd07822">
    <property type="entry name" value="SRPBCC_4"/>
    <property type="match status" value="1"/>
</dbReference>
<gene>
    <name evidence="1" type="ORF">E8E12_002082</name>
</gene>
<evidence type="ECO:0000313" key="1">
    <source>
        <dbReference type="EMBL" id="KAF3037310.1"/>
    </source>
</evidence>
<comment type="caution">
    <text evidence="1">The sequence shown here is derived from an EMBL/GenBank/DDBJ whole genome shotgun (WGS) entry which is preliminary data.</text>
</comment>
<protein>
    <recommendedName>
        <fullName evidence="3">Coenzyme Q-binding protein COQ10 START domain-containing protein</fullName>
    </recommendedName>
</protein>
<keyword evidence="2" id="KW-1185">Reference proteome</keyword>
<evidence type="ECO:0008006" key="3">
    <source>
        <dbReference type="Google" id="ProtNLM"/>
    </source>
</evidence>
<sequence>MAEVVWPPKDITTPTVSANSGVLSVTGLGLINAPASFVFDILLDTSTYPEWCTLVPRITVRAQPANAEAGDVSPIIQHGTKLTLHAVMGEPGSKESPSHMIVSDVSTPSRPSSYISLATLSASPVYTADLSRVYRVAWKGDNIDFIGKNMDVERFNEVITKGEAQCEIHSWEVMGGILAHPVKWLYQKTLHRKFDEWCTDLKAYAEKKWAESHGQVGGISASGP</sequence>
<name>A0A9P5BZF9_9PLEO</name>
<dbReference type="Gene3D" id="3.30.530.20">
    <property type="match status" value="1"/>
</dbReference>
<dbReference type="OrthoDB" id="509124at2759"/>